<protein>
    <recommendedName>
        <fullName evidence="8">GATA-type domain-containing protein</fullName>
    </recommendedName>
</protein>
<dbReference type="InterPro" id="IPR051140">
    <property type="entry name" value="GATA_TF"/>
</dbReference>
<feature type="region of interest" description="Disordered" evidence="7">
    <location>
        <begin position="303"/>
        <end position="370"/>
    </location>
</feature>
<comment type="caution">
    <text evidence="9">The sequence shown here is derived from an EMBL/GenBank/DDBJ whole genome shotgun (WGS) entry which is preliminary data.</text>
</comment>
<dbReference type="PROSITE" id="PS50114">
    <property type="entry name" value="GATA_ZN_FINGER_2"/>
    <property type="match status" value="1"/>
</dbReference>
<dbReference type="SMART" id="SM00401">
    <property type="entry name" value="ZnF_GATA"/>
    <property type="match status" value="1"/>
</dbReference>
<dbReference type="CDD" id="cd00202">
    <property type="entry name" value="ZnF_GATA"/>
    <property type="match status" value="1"/>
</dbReference>
<evidence type="ECO:0000259" key="8">
    <source>
        <dbReference type="PROSITE" id="PS50114"/>
    </source>
</evidence>
<dbReference type="Gene3D" id="3.30.50.10">
    <property type="entry name" value="Erythroid Transcription Factor GATA-1, subunit A"/>
    <property type="match status" value="1"/>
</dbReference>
<dbReference type="Pfam" id="PF00320">
    <property type="entry name" value="GATA"/>
    <property type="match status" value="1"/>
</dbReference>
<reference evidence="9" key="1">
    <citation type="submission" date="2020-05" db="EMBL/GenBank/DDBJ databases">
        <title>WGS assembly of Panicum virgatum.</title>
        <authorList>
            <person name="Lovell J.T."/>
            <person name="Jenkins J."/>
            <person name="Shu S."/>
            <person name="Juenger T.E."/>
            <person name="Schmutz J."/>
        </authorList>
    </citation>
    <scope>NUCLEOTIDE SEQUENCE</scope>
    <source>
        <strain evidence="9">AP13</strain>
    </source>
</reference>
<feature type="region of interest" description="Disordered" evidence="7">
    <location>
        <begin position="60"/>
        <end position="80"/>
    </location>
</feature>
<keyword evidence="5" id="KW-0010">Activator</keyword>
<feature type="region of interest" description="Disordered" evidence="7">
    <location>
        <begin position="397"/>
        <end position="442"/>
    </location>
</feature>
<evidence type="ECO:0000256" key="3">
    <source>
        <dbReference type="ARBA" id="ARBA00022771"/>
    </source>
</evidence>
<evidence type="ECO:0000256" key="1">
    <source>
        <dbReference type="ARBA" id="ARBA00005694"/>
    </source>
</evidence>
<evidence type="ECO:0000256" key="5">
    <source>
        <dbReference type="ARBA" id="ARBA00023159"/>
    </source>
</evidence>
<evidence type="ECO:0000313" key="10">
    <source>
        <dbReference type="Proteomes" id="UP000823388"/>
    </source>
</evidence>
<sequence length="451" mass="47127">MRTQSHLSLRDVPEDLPDCDGGCFRPGGGLCCPDDPLDLVLHFFSTPSPREASLEALGIRGSPRRQEEQPPPPPPLLGWDQESGLGGVRLLGGGGCGEPESGRAPEDAEPVDVDKYLVTVPPDGGGGAEATVRNNPARDTPGGIPAAVPAAGGVRACGALGGVVSNGAPPLLPPVSAGALHHQYTFDGGVASDVAPPLLALMPAGGGVGFASDVAPPVPAGALHACHALVAGAGSNDAPPSWALAPPPAWALPASRASSGCLTPATSETSSPAPVWRPLAWPVPRKRRRPPVERRKRPWSLEFPLHALQAAPPDNPGDSNGDEDAKNSCDNAGGGGIRRRRPVPRQRNRQAQRVCSHCHSPDTPQWRAGPDGPGTLCNACGIRYAANKLLPEYRPSTAPSFRSDQHSNRHRKVVKLREQKAKETQAMPDPVTRPPPKSDEFMDVCTYISTG</sequence>
<dbReference type="InterPro" id="IPR013088">
    <property type="entry name" value="Znf_NHR/GATA"/>
</dbReference>
<dbReference type="EMBL" id="CM029051">
    <property type="protein sequence ID" value="KAG2560766.1"/>
    <property type="molecule type" value="Genomic_DNA"/>
</dbReference>
<dbReference type="GO" id="GO:0043565">
    <property type="term" value="F:sequence-specific DNA binding"/>
    <property type="evidence" value="ECO:0007669"/>
    <property type="project" value="InterPro"/>
</dbReference>
<dbReference type="AlphaFoldDB" id="A0A8T0PNX1"/>
<gene>
    <name evidence="9" type="ORF">PVAP13_8KG084800</name>
</gene>
<dbReference type="PANTHER" id="PTHR45658">
    <property type="entry name" value="GATA TRANSCRIPTION FACTOR"/>
    <property type="match status" value="1"/>
</dbReference>
<feature type="compositionally biased region" description="Polar residues" evidence="7">
    <location>
        <begin position="256"/>
        <end position="272"/>
    </location>
</feature>
<evidence type="ECO:0000256" key="4">
    <source>
        <dbReference type="ARBA" id="ARBA00022833"/>
    </source>
</evidence>
<dbReference type="GO" id="GO:0005634">
    <property type="term" value="C:nucleus"/>
    <property type="evidence" value="ECO:0007669"/>
    <property type="project" value="TreeGrafter"/>
</dbReference>
<feature type="compositionally biased region" description="Basic residues" evidence="7">
    <location>
        <begin position="337"/>
        <end position="350"/>
    </location>
</feature>
<keyword evidence="3 6" id="KW-0863">Zinc-finger</keyword>
<accession>A0A8T0PNX1</accession>
<keyword evidence="4" id="KW-0862">Zinc</keyword>
<dbReference type="PANTHER" id="PTHR45658:SF108">
    <property type="entry name" value="GATA ZINC FINGER FAMILY PROTEIN"/>
    <property type="match status" value="1"/>
</dbReference>
<dbReference type="GO" id="GO:0008270">
    <property type="term" value="F:zinc ion binding"/>
    <property type="evidence" value="ECO:0007669"/>
    <property type="project" value="UniProtKB-KW"/>
</dbReference>
<organism evidence="9 10">
    <name type="scientific">Panicum virgatum</name>
    <name type="common">Blackwell switchgrass</name>
    <dbReference type="NCBI Taxonomy" id="38727"/>
    <lineage>
        <taxon>Eukaryota</taxon>
        <taxon>Viridiplantae</taxon>
        <taxon>Streptophyta</taxon>
        <taxon>Embryophyta</taxon>
        <taxon>Tracheophyta</taxon>
        <taxon>Spermatophyta</taxon>
        <taxon>Magnoliopsida</taxon>
        <taxon>Liliopsida</taxon>
        <taxon>Poales</taxon>
        <taxon>Poaceae</taxon>
        <taxon>PACMAD clade</taxon>
        <taxon>Panicoideae</taxon>
        <taxon>Panicodae</taxon>
        <taxon>Paniceae</taxon>
        <taxon>Panicinae</taxon>
        <taxon>Panicum</taxon>
        <taxon>Panicum sect. Hiantes</taxon>
    </lineage>
</organism>
<keyword evidence="10" id="KW-1185">Reference proteome</keyword>
<feature type="domain" description="GATA-type" evidence="8">
    <location>
        <begin position="349"/>
        <end position="387"/>
    </location>
</feature>
<dbReference type="InterPro" id="IPR000679">
    <property type="entry name" value="Znf_GATA"/>
</dbReference>
<keyword evidence="2" id="KW-0479">Metal-binding</keyword>
<dbReference type="GO" id="GO:0030154">
    <property type="term" value="P:cell differentiation"/>
    <property type="evidence" value="ECO:0007669"/>
    <property type="project" value="TreeGrafter"/>
</dbReference>
<evidence type="ECO:0000313" key="9">
    <source>
        <dbReference type="EMBL" id="KAG2560766.1"/>
    </source>
</evidence>
<dbReference type="SUPFAM" id="SSF57716">
    <property type="entry name" value="Glucocorticoid receptor-like (DNA-binding domain)"/>
    <property type="match status" value="1"/>
</dbReference>
<dbReference type="Proteomes" id="UP000823388">
    <property type="component" value="Chromosome 8K"/>
</dbReference>
<dbReference type="GO" id="GO:0006355">
    <property type="term" value="P:regulation of DNA-templated transcription"/>
    <property type="evidence" value="ECO:0007669"/>
    <property type="project" value="InterPro"/>
</dbReference>
<feature type="region of interest" description="Disordered" evidence="7">
    <location>
        <begin position="255"/>
        <end position="278"/>
    </location>
</feature>
<name>A0A8T0PNX1_PANVG</name>
<evidence type="ECO:0000256" key="7">
    <source>
        <dbReference type="SAM" id="MobiDB-lite"/>
    </source>
</evidence>
<comment type="similarity">
    <text evidence="1">Belongs to the type IV zinc-finger family. Class A subfamily.</text>
</comment>
<evidence type="ECO:0000256" key="2">
    <source>
        <dbReference type="ARBA" id="ARBA00022723"/>
    </source>
</evidence>
<evidence type="ECO:0000256" key="6">
    <source>
        <dbReference type="PROSITE-ProRule" id="PRU00094"/>
    </source>
</evidence>
<proteinExistence type="inferred from homology"/>
<dbReference type="PROSITE" id="PS00344">
    <property type="entry name" value="GATA_ZN_FINGER_1"/>
    <property type="match status" value="1"/>
</dbReference>